<dbReference type="EMBL" id="NMUH01007059">
    <property type="protein sequence ID" value="MQM16553.1"/>
    <property type="molecule type" value="Genomic_DNA"/>
</dbReference>
<dbReference type="OrthoDB" id="1720443at2759"/>
<sequence length="124" mass="13862">MLTCFSFGHDKESAIPIVLVENSGRCATNDGGEKVLPNGTVWIPNLVKTITDIVLNGSKAITVDQKLIDGPDPNQRGKIFIPLILALQYFFIVRPIRQRIREDIAKETKPLWELRDMGLADGKF</sequence>
<keyword evidence="2" id="KW-1185">Reference proteome</keyword>
<dbReference type="Gene3D" id="3.40.50.300">
    <property type="entry name" value="P-loop containing nucleotide triphosphate hydrolases"/>
    <property type="match status" value="1"/>
</dbReference>
<name>A0A843XB76_COLES</name>
<evidence type="ECO:0000313" key="1">
    <source>
        <dbReference type="EMBL" id="MQM16553.1"/>
    </source>
</evidence>
<comment type="caution">
    <text evidence="1">The sequence shown here is derived from an EMBL/GenBank/DDBJ whole genome shotgun (WGS) entry which is preliminary data.</text>
</comment>
<organism evidence="1 2">
    <name type="scientific">Colocasia esculenta</name>
    <name type="common">Wild taro</name>
    <name type="synonym">Arum esculentum</name>
    <dbReference type="NCBI Taxonomy" id="4460"/>
    <lineage>
        <taxon>Eukaryota</taxon>
        <taxon>Viridiplantae</taxon>
        <taxon>Streptophyta</taxon>
        <taxon>Embryophyta</taxon>
        <taxon>Tracheophyta</taxon>
        <taxon>Spermatophyta</taxon>
        <taxon>Magnoliopsida</taxon>
        <taxon>Liliopsida</taxon>
        <taxon>Araceae</taxon>
        <taxon>Aroideae</taxon>
        <taxon>Colocasieae</taxon>
        <taxon>Colocasia</taxon>
    </lineage>
</organism>
<dbReference type="InterPro" id="IPR027417">
    <property type="entry name" value="P-loop_NTPase"/>
</dbReference>
<accession>A0A843XB76</accession>
<dbReference type="AlphaFoldDB" id="A0A843XB76"/>
<gene>
    <name evidence="1" type="ORF">Taro_049510</name>
</gene>
<proteinExistence type="predicted"/>
<protein>
    <submittedName>
        <fullName evidence="1">Uncharacterized protein</fullName>
    </submittedName>
</protein>
<dbReference type="Proteomes" id="UP000652761">
    <property type="component" value="Unassembled WGS sequence"/>
</dbReference>
<reference evidence="1" key="1">
    <citation type="submission" date="2017-07" db="EMBL/GenBank/DDBJ databases">
        <title>Taro Niue Genome Assembly and Annotation.</title>
        <authorList>
            <person name="Atibalentja N."/>
            <person name="Keating K."/>
            <person name="Fields C.J."/>
        </authorList>
    </citation>
    <scope>NUCLEOTIDE SEQUENCE</scope>
    <source>
        <strain evidence="1">Niue_2</strain>
        <tissue evidence="1">Leaf</tissue>
    </source>
</reference>
<evidence type="ECO:0000313" key="2">
    <source>
        <dbReference type="Proteomes" id="UP000652761"/>
    </source>
</evidence>